<reference evidence="1" key="2">
    <citation type="submission" date="2024-04" db="EMBL/GenBank/DDBJ databases">
        <authorList>
            <person name="Diaz M."/>
            <person name="Bach T."/>
            <person name="Gonzalez Anta G."/>
            <person name="Agaras B."/>
            <person name="Wibberg D."/>
            <person name="Noguera F."/>
            <person name="Canciani W."/>
            <person name="Ybarra T."/>
            <person name="Nunez M.L."/>
            <person name="Valverde C."/>
        </authorList>
    </citation>
    <scope>NUCLEOTIDE SEQUENCE</scope>
    <source>
        <strain evidence="1">1008</strain>
    </source>
</reference>
<sequence length="137" mass="14807">MALIIAQPGSNIFNYAKPVLHVPTPPPPPQQGYIQLLQGCHLCVVKDGTVIDGKYKSADQQAKTFVITDSEGVDQTINTITSKVNVYAYAGSNVTVYEGPNFHYGNATVHVGYGGTAAIYERNLKFDTTLPLKAIHV</sequence>
<dbReference type="AlphaFoldDB" id="A0ABD7TGN8"/>
<dbReference type="KEGG" id="ppeg:KUA23_27885"/>
<evidence type="ECO:0000313" key="1">
    <source>
        <dbReference type="EMBL" id="USW00778.1"/>
    </source>
</evidence>
<dbReference type="EMBL" id="CP078013">
    <property type="protein sequence ID" value="USW00778.1"/>
    <property type="molecule type" value="Genomic_DNA"/>
</dbReference>
<accession>A0ABD7TGN8</accession>
<reference evidence="1" key="1">
    <citation type="journal article" date="2022" name="Front. Plant Sci.">
        <title>Agronomic efficiency and genome mining analysis of the wheat-biostimulant rhizospheric bacterium Pseudomonas pergaminensis sp. nov. strain 1008T.</title>
        <authorList>
            <person name="Diaz M."/>
            <person name="Bach T."/>
            <person name="Gonzalez Anta G."/>
            <person name="Agaras B."/>
            <person name="Wibberg D."/>
            <person name="Noguera F."/>
            <person name="Canciani W."/>
            <person name="Valverde C."/>
        </authorList>
    </citation>
    <scope>NUCLEOTIDE SEQUENCE</scope>
    <source>
        <strain evidence="1">1008</strain>
    </source>
</reference>
<gene>
    <name evidence="1" type="ORF">KUA23_27885</name>
</gene>
<evidence type="ECO:0000313" key="2">
    <source>
        <dbReference type="Proteomes" id="UP001056907"/>
    </source>
</evidence>
<name>A0ABD7TGN8_9PSED</name>
<proteinExistence type="predicted"/>
<dbReference type="RefSeq" id="WP_252993164.1">
    <property type="nucleotide sequence ID" value="NZ_CP078013.2"/>
</dbReference>
<protein>
    <submittedName>
        <fullName evidence="1">Uncharacterized protein</fullName>
    </submittedName>
</protein>
<dbReference type="Proteomes" id="UP001056907">
    <property type="component" value="Chromosome"/>
</dbReference>
<organism evidence="1 2">
    <name type="scientific">Pseudomonas pergaminensis</name>
    <dbReference type="NCBI Taxonomy" id="2853159"/>
    <lineage>
        <taxon>Bacteria</taxon>
        <taxon>Pseudomonadati</taxon>
        <taxon>Pseudomonadota</taxon>
        <taxon>Gammaproteobacteria</taxon>
        <taxon>Pseudomonadales</taxon>
        <taxon>Pseudomonadaceae</taxon>
        <taxon>Pseudomonas</taxon>
    </lineage>
</organism>